<dbReference type="InterPro" id="IPR029058">
    <property type="entry name" value="AB_hydrolase_fold"/>
</dbReference>
<keyword evidence="7" id="KW-1015">Disulfide bond</keyword>
<keyword evidence="4 8" id="KW-0732">Signal</keyword>
<dbReference type="EMBL" id="JBDIZK010000005">
    <property type="protein sequence ID" value="MEN3747468.1"/>
    <property type="molecule type" value="Genomic_DNA"/>
</dbReference>
<comment type="similarity">
    <text evidence="1">Belongs to the tannase family.</text>
</comment>
<dbReference type="RefSeq" id="WP_346246465.1">
    <property type="nucleotide sequence ID" value="NZ_JBDIZK010000005.1"/>
</dbReference>
<comment type="caution">
    <text evidence="9">The sequence shown here is derived from an EMBL/GenBank/DDBJ whole genome shotgun (WGS) entry which is preliminary data.</text>
</comment>
<accession>A0ABV0B795</accession>
<evidence type="ECO:0000313" key="10">
    <source>
        <dbReference type="Proteomes" id="UP001427805"/>
    </source>
</evidence>
<reference evidence="9 10" key="1">
    <citation type="submission" date="2024-05" db="EMBL/GenBank/DDBJ databases">
        <title>Sphingomonas sp. HF-S3 16S ribosomal RNA gene Genome sequencing and assembly.</title>
        <authorList>
            <person name="Lee H."/>
        </authorList>
    </citation>
    <scope>NUCLEOTIDE SEQUENCE [LARGE SCALE GENOMIC DNA]</scope>
    <source>
        <strain evidence="9 10">HF-S3</strain>
    </source>
</reference>
<dbReference type="PANTHER" id="PTHR33938">
    <property type="entry name" value="FERULOYL ESTERASE B-RELATED"/>
    <property type="match status" value="1"/>
</dbReference>
<organism evidence="9 10">
    <name type="scientific">Sphingomonas rustica</name>
    <dbReference type="NCBI Taxonomy" id="3103142"/>
    <lineage>
        <taxon>Bacteria</taxon>
        <taxon>Pseudomonadati</taxon>
        <taxon>Pseudomonadota</taxon>
        <taxon>Alphaproteobacteria</taxon>
        <taxon>Sphingomonadales</taxon>
        <taxon>Sphingomonadaceae</taxon>
        <taxon>Sphingomonas</taxon>
    </lineage>
</organism>
<evidence type="ECO:0000256" key="8">
    <source>
        <dbReference type="SAM" id="SignalP"/>
    </source>
</evidence>
<evidence type="ECO:0000256" key="2">
    <source>
        <dbReference type="ARBA" id="ARBA00022487"/>
    </source>
</evidence>
<evidence type="ECO:0000313" key="9">
    <source>
        <dbReference type="EMBL" id="MEN3747468.1"/>
    </source>
</evidence>
<keyword evidence="10" id="KW-1185">Reference proteome</keyword>
<dbReference type="Pfam" id="PF07519">
    <property type="entry name" value="Tannase"/>
    <property type="match status" value="1"/>
</dbReference>
<keyword evidence="3" id="KW-0479">Metal-binding</keyword>
<feature type="signal peptide" evidence="8">
    <location>
        <begin position="1"/>
        <end position="28"/>
    </location>
</feature>
<evidence type="ECO:0000256" key="3">
    <source>
        <dbReference type="ARBA" id="ARBA00022723"/>
    </source>
</evidence>
<dbReference type="InterPro" id="IPR011118">
    <property type="entry name" value="Tannase/feruloyl_esterase"/>
</dbReference>
<evidence type="ECO:0000256" key="1">
    <source>
        <dbReference type="ARBA" id="ARBA00006249"/>
    </source>
</evidence>
<dbReference type="PANTHER" id="PTHR33938:SF15">
    <property type="entry name" value="FERULOYL ESTERASE B-RELATED"/>
    <property type="match status" value="1"/>
</dbReference>
<keyword evidence="2" id="KW-0719">Serine esterase</keyword>
<evidence type="ECO:0000256" key="7">
    <source>
        <dbReference type="ARBA" id="ARBA00023157"/>
    </source>
</evidence>
<keyword evidence="6" id="KW-0106">Calcium</keyword>
<feature type="chain" id="PRO_5047142888" evidence="8">
    <location>
        <begin position="29"/>
        <end position="523"/>
    </location>
</feature>
<evidence type="ECO:0000256" key="4">
    <source>
        <dbReference type="ARBA" id="ARBA00022729"/>
    </source>
</evidence>
<dbReference type="Proteomes" id="UP001427805">
    <property type="component" value="Unassembled WGS sequence"/>
</dbReference>
<proteinExistence type="inferred from homology"/>
<sequence length="523" mass="55975">MIRAILVPIGLLPAAGAALLLQGSAAPASGSGAILCGTRVELPADVRVTKASPVAPGDGVPGTRNYRPTRGFCRVEGTIEREIGFELWLPLPEAWNRRFLGAGVGGQAGSFAMPDLARGVERGYAAASTDTGHKASDETWLLGRPDRAANYAERANHLLAVKAKAMTAAYFGLAPRKAIFIGCSGGGRQAMTELQRYPEDYDGILAGAPGVNTPAMSARRLWEMIQHDRDKGLLDIAGWKRIADAAIARCDPRDGIADGLIEDPRRCDFRPAQLACTPGTSQAGCLTPRQVDLAERIYAPLKDEHGRQIDSGILPGTPISPVAVPEPFTPGPKYLATVLFGQGIYRDANWDVRRFSIARDLPAIDTVMNLHADDPRIDRFVRRGGKLILYHGWADPLVAPVPTIDYYRALGKRFGETRTRGFARLFLMPGMDHCRGGGVPDRFGGAGGLDGEGLSRDAGDDLLTALEHWLDGGAAPAQVQTVEIKDGTPGRSRPACAYPARVRHVGGPIGHATSYVCQAGERR</sequence>
<gene>
    <name evidence="9" type="ORF">TPR58_09835</name>
</gene>
<keyword evidence="5 9" id="KW-0378">Hydrolase</keyword>
<dbReference type="GO" id="GO:0016787">
    <property type="term" value="F:hydrolase activity"/>
    <property type="evidence" value="ECO:0007669"/>
    <property type="project" value="UniProtKB-KW"/>
</dbReference>
<dbReference type="Gene3D" id="3.40.50.1820">
    <property type="entry name" value="alpha/beta hydrolase"/>
    <property type="match status" value="1"/>
</dbReference>
<evidence type="ECO:0000256" key="5">
    <source>
        <dbReference type="ARBA" id="ARBA00022801"/>
    </source>
</evidence>
<dbReference type="SUPFAM" id="SSF53474">
    <property type="entry name" value="alpha/beta-Hydrolases"/>
    <property type="match status" value="1"/>
</dbReference>
<protein>
    <submittedName>
        <fullName evidence="9">Tannase/feruloyl esterase family alpha/beta hydrolase</fullName>
    </submittedName>
</protein>
<name>A0ABV0B795_9SPHN</name>
<evidence type="ECO:0000256" key="6">
    <source>
        <dbReference type="ARBA" id="ARBA00022837"/>
    </source>
</evidence>